<keyword evidence="3" id="KW-1185">Reference proteome</keyword>
<evidence type="ECO:0000313" key="3">
    <source>
        <dbReference type="Proteomes" id="UP001054837"/>
    </source>
</evidence>
<organism evidence="2 3">
    <name type="scientific">Caerostris darwini</name>
    <dbReference type="NCBI Taxonomy" id="1538125"/>
    <lineage>
        <taxon>Eukaryota</taxon>
        <taxon>Metazoa</taxon>
        <taxon>Ecdysozoa</taxon>
        <taxon>Arthropoda</taxon>
        <taxon>Chelicerata</taxon>
        <taxon>Arachnida</taxon>
        <taxon>Araneae</taxon>
        <taxon>Araneomorphae</taxon>
        <taxon>Entelegynae</taxon>
        <taxon>Araneoidea</taxon>
        <taxon>Araneidae</taxon>
        <taxon>Caerostris</taxon>
    </lineage>
</organism>
<feature type="chain" id="PRO_5043349196" evidence="1">
    <location>
        <begin position="19"/>
        <end position="215"/>
    </location>
</feature>
<feature type="signal peptide" evidence="1">
    <location>
        <begin position="1"/>
        <end position="18"/>
    </location>
</feature>
<keyword evidence="1" id="KW-0732">Signal</keyword>
<proteinExistence type="predicted"/>
<dbReference type="AlphaFoldDB" id="A0AAV4MA59"/>
<dbReference type="Proteomes" id="UP001054837">
    <property type="component" value="Unassembled WGS sequence"/>
</dbReference>
<gene>
    <name evidence="2" type="ORF">CDAR_216451</name>
</gene>
<evidence type="ECO:0000313" key="2">
    <source>
        <dbReference type="EMBL" id="GIX69337.1"/>
    </source>
</evidence>
<name>A0AAV4MA59_9ARAC</name>
<comment type="caution">
    <text evidence="2">The sequence shown here is derived from an EMBL/GenBank/DDBJ whole genome shotgun (WGS) entry which is preliminary data.</text>
</comment>
<reference evidence="2 3" key="1">
    <citation type="submission" date="2021-06" db="EMBL/GenBank/DDBJ databases">
        <title>Caerostris darwini draft genome.</title>
        <authorList>
            <person name="Kono N."/>
            <person name="Arakawa K."/>
        </authorList>
    </citation>
    <scope>NUCLEOTIDE SEQUENCE [LARGE SCALE GENOMIC DNA]</scope>
</reference>
<accession>A0AAV4MA59</accession>
<evidence type="ECO:0000256" key="1">
    <source>
        <dbReference type="SAM" id="SignalP"/>
    </source>
</evidence>
<sequence length="215" mass="24839">MSGRCFRLFLLRVLSAESELLMETGSDLRSSKQVGHPVLEKIINIPTPQVEVILVSDSRCFNFVFCVVREKASEIDLKLKQVGHPVLAKIINIPTPQAEVILVSDSRCFDLVFALSEKKGKPLVGRKWQCRNEWEGKRARTDMEFHRRLDTVTARLICLAHLLHKLYTQQPLRCAYGVCDVRLLSNRMHSGVEIQNTPTIYWRNLFSFFFNFILF</sequence>
<dbReference type="EMBL" id="BPLQ01000260">
    <property type="protein sequence ID" value="GIX69337.1"/>
    <property type="molecule type" value="Genomic_DNA"/>
</dbReference>
<protein>
    <submittedName>
        <fullName evidence="2">Uncharacterized protein</fullName>
    </submittedName>
</protein>